<sequence>MEWEAAPLAGYRPPYPPSSADASATHTVLPALRAASAPHVAASTLAGVVLAPAAAIVAGAPPGVGTSLPALAAAGAAAGAASAVTLTARRRHQVVVTSRLHRRPPPALVAAARDALTSATRVTVVSALLAGVLAAGLGGGALADAAHATTARALAGLAGLASGASDGGESRRQLFGAPPGEGRWATVVGACVAPLVEAATGAASCGIVGVGVGSKATHAAEAVSKLLAASVTEDVYGVAGGDLPVVFGVLLQLRATLREVCSSWREAHHEAAAAAGASVAAEATAPGNKRWGRRLWQLVVGCPWVELGGALPGSDPAEALEVAVEVAVHRVADAFRGHLEDVYLQGGEARWDSRANLELRDVLRFV</sequence>
<proteinExistence type="predicted"/>
<protein>
    <submittedName>
        <fullName evidence="1">Uncharacterized protein</fullName>
    </submittedName>
</protein>
<reference evidence="1" key="1">
    <citation type="submission" date="2019-11" db="EMBL/GenBank/DDBJ databases">
        <title>Nori genome reveals adaptations in red seaweeds to the harsh intertidal environment.</title>
        <authorList>
            <person name="Wang D."/>
            <person name="Mao Y."/>
        </authorList>
    </citation>
    <scope>NUCLEOTIDE SEQUENCE</scope>
    <source>
        <tissue evidence="1">Gametophyte</tissue>
    </source>
</reference>
<comment type="caution">
    <text evidence="1">The sequence shown here is derived from an EMBL/GenBank/DDBJ whole genome shotgun (WGS) entry which is preliminary data.</text>
</comment>
<organism evidence="1 2">
    <name type="scientific">Pyropia yezoensis</name>
    <name type="common">Susabi-nori</name>
    <name type="synonym">Porphyra yezoensis</name>
    <dbReference type="NCBI Taxonomy" id="2788"/>
    <lineage>
        <taxon>Eukaryota</taxon>
        <taxon>Rhodophyta</taxon>
        <taxon>Bangiophyceae</taxon>
        <taxon>Bangiales</taxon>
        <taxon>Bangiaceae</taxon>
        <taxon>Pyropia</taxon>
    </lineage>
</organism>
<name>A0ACC3CH70_PYRYE</name>
<dbReference type="EMBL" id="CM020620">
    <property type="protein sequence ID" value="KAK1869285.1"/>
    <property type="molecule type" value="Genomic_DNA"/>
</dbReference>
<accession>A0ACC3CH70</accession>
<keyword evidence="2" id="KW-1185">Reference proteome</keyword>
<dbReference type="Proteomes" id="UP000798662">
    <property type="component" value="Chromosome 3"/>
</dbReference>
<evidence type="ECO:0000313" key="2">
    <source>
        <dbReference type="Proteomes" id="UP000798662"/>
    </source>
</evidence>
<evidence type="ECO:0000313" key="1">
    <source>
        <dbReference type="EMBL" id="KAK1869285.1"/>
    </source>
</evidence>
<gene>
    <name evidence="1" type="ORF">I4F81_011763</name>
</gene>